<name>A0ABS5PVW0_9PSED</name>
<gene>
    <name evidence="1" type="primary">hutG</name>
    <name evidence="1" type="ORF">I0D00_01655</name>
</gene>
<dbReference type="SUPFAM" id="SSF53187">
    <property type="entry name" value="Zn-dependent exopeptidases"/>
    <property type="match status" value="1"/>
</dbReference>
<dbReference type="EMBL" id="JADPMV010000001">
    <property type="protein sequence ID" value="MBS7660657.1"/>
    <property type="molecule type" value="Genomic_DNA"/>
</dbReference>
<dbReference type="RefSeq" id="WP_213638025.1">
    <property type="nucleotide sequence ID" value="NZ_JADPMV010000001.1"/>
</dbReference>
<sequence length="270" mass="29801">MSNNSDAFEFSRGRLPLLISMPHAGVLLTPAVEAGLVERARSLPDTDWHIPRLYDFAAELGASTLAARYSRYVVDLNRPADDKPLYASATTGLFPATLFDGTPLFRAGLEPSSAERARTLEQIWTPYHRVLAAELERLRDEFGYAMLFDAHSIASRVPRLFDGRLADFNLGSNDGASCAPALAMQLQQVCAGASGYSQVLNGRFKGGYITRHYGGPADNIHAIQLELAQCTYMDEAPPYAYRPKAAESVRPVLRQLLQGLLQWGRAHYVR</sequence>
<keyword evidence="1" id="KW-0378">Hydrolase</keyword>
<organism evidence="1 2">
    <name type="scientific">Pseudomonas lalucatii</name>
    <dbReference type="NCBI Taxonomy" id="1424203"/>
    <lineage>
        <taxon>Bacteria</taxon>
        <taxon>Pseudomonadati</taxon>
        <taxon>Pseudomonadota</taxon>
        <taxon>Gammaproteobacteria</taxon>
        <taxon>Pseudomonadales</taxon>
        <taxon>Pseudomonadaceae</taxon>
        <taxon>Pseudomonas</taxon>
    </lineage>
</organism>
<dbReference type="EC" id="3.5.1.68" evidence="1"/>
<dbReference type="InterPro" id="IPR010247">
    <property type="entry name" value="HutG_amidohyd"/>
</dbReference>
<comment type="caution">
    <text evidence="1">The sequence shown here is derived from an EMBL/GenBank/DDBJ whole genome shotgun (WGS) entry which is preliminary data.</text>
</comment>
<proteinExistence type="predicted"/>
<reference evidence="1 2" key="1">
    <citation type="journal article" date="2021" name="Syst. Appl. Microbiol.">
        <title>Pseudomonas lalucatii sp. nov. isolated from Vallgornera, a karstic cave in Mallorca, Western Mediterranean.</title>
        <authorList>
            <person name="Busquets A."/>
            <person name="Mulet M."/>
            <person name="Gomila M."/>
            <person name="Garcia-Valdes E."/>
        </authorList>
    </citation>
    <scope>NUCLEOTIDE SEQUENCE [LARGE SCALE GENOMIC DNA]</scope>
    <source>
        <strain evidence="1 2">R1b54</strain>
    </source>
</reference>
<dbReference type="Pfam" id="PF05013">
    <property type="entry name" value="FGase"/>
    <property type="match status" value="1"/>
</dbReference>
<dbReference type="InterPro" id="IPR007709">
    <property type="entry name" value="N-FG_amidohydro"/>
</dbReference>
<dbReference type="Gene3D" id="3.40.630.40">
    <property type="entry name" value="Zn-dependent exopeptidases"/>
    <property type="match status" value="1"/>
</dbReference>
<dbReference type="Proteomes" id="UP001196601">
    <property type="component" value="Unassembled WGS sequence"/>
</dbReference>
<evidence type="ECO:0000313" key="2">
    <source>
        <dbReference type="Proteomes" id="UP001196601"/>
    </source>
</evidence>
<dbReference type="GO" id="GO:0050129">
    <property type="term" value="F:N-formylglutamate deformylase activity"/>
    <property type="evidence" value="ECO:0007669"/>
    <property type="project" value="UniProtKB-EC"/>
</dbReference>
<accession>A0ABS5PVW0</accession>
<protein>
    <submittedName>
        <fullName evidence="1">N-formylglutamate deformylase</fullName>
        <ecNumber evidence="1">3.5.1.68</ecNumber>
    </submittedName>
</protein>
<dbReference type="NCBIfam" id="TIGR02017">
    <property type="entry name" value="hutG_amidohyd"/>
    <property type="match status" value="1"/>
</dbReference>
<evidence type="ECO:0000313" key="1">
    <source>
        <dbReference type="EMBL" id="MBS7660657.1"/>
    </source>
</evidence>
<keyword evidence="2" id="KW-1185">Reference proteome</keyword>